<dbReference type="InterPro" id="IPR003599">
    <property type="entry name" value="Ig_sub"/>
</dbReference>
<dbReference type="Proteomes" id="UP001153620">
    <property type="component" value="Chromosome 3"/>
</dbReference>
<feature type="domain" description="Immunoglobulin" evidence="12">
    <location>
        <begin position="28"/>
        <end position="122"/>
    </location>
</feature>
<proteinExistence type="predicted"/>
<keyword evidence="9" id="KW-1133">Transmembrane helix</keyword>
<dbReference type="GO" id="GO:0043005">
    <property type="term" value="C:neuron projection"/>
    <property type="evidence" value="ECO:0007669"/>
    <property type="project" value="TreeGrafter"/>
</dbReference>
<evidence type="ECO:0000256" key="7">
    <source>
        <dbReference type="ARBA" id="ARBA00023180"/>
    </source>
</evidence>
<dbReference type="InterPro" id="IPR013783">
    <property type="entry name" value="Ig-like_fold"/>
</dbReference>
<dbReference type="FunFam" id="2.60.40.10:FF:000328">
    <property type="entry name" value="CLUMA_CG000981, isoform A"/>
    <property type="match status" value="1"/>
</dbReference>
<dbReference type="InterPro" id="IPR003598">
    <property type="entry name" value="Ig_sub2"/>
</dbReference>
<protein>
    <recommendedName>
        <fullName evidence="15">Lachesin</fullName>
    </recommendedName>
</protein>
<dbReference type="InterPro" id="IPR013098">
    <property type="entry name" value="Ig_I-set"/>
</dbReference>
<dbReference type="AlphaFoldDB" id="A0A9N9S0I6"/>
<evidence type="ECO:0008006" key="15">
    <source>
        <dbReference type="Google" id="ProtNLM"/>
    </source>
</evidence>
<keyword evidence="8" id="KW-0393">Immunoglobulin domain</keyword>
<evidence type="ECO:0000313" key="13">
    <source>
        <dbReference type="EMBL" id="CAG9807624.1"/>
    </source>
</evidence>
<dbReference type="SMART" id="SM00408">
    <property type="entry name" value="IGc2"/>
    <property type="match status" value="3"/>
</dbReference>
<dbReference type="GO" id="GO:0005886">
    <property type="term" value="C:plasma membrane"/>
    <property type="evidence" value="ECO:0007669"/>
    <property type="project" value="UniProtKB-SubCell"/>
</dbReference>
<dbReference type="SUPFAM" id="SSF48726">
    <property type="entry name" value="Immunoglobulin"/>
    <property type="match status" value="3"/>
</dbReference>
<keyword evidence="5 9" id="KW-0472">Membrane</keyword>
<feature type="chain" id="PRO_5040127244" description="Lachesin" evidence="10">
    <location>
        <begin position="20"/>
        <end position="349"/>
    </location>
</feature>
<dbReference type="Pfam" id="PF13927">
    <property type="entry name" value="Ig_3"/>
    <property type="match status" value="2"/>
</dbReference>
<dbReference type="SMART" id="SM00409">
    <property type="entry name" value="IG"/>
    <property type="match status" value="3"/>
</dbReference>
<comment type="subcellular location">
    <subcellularLocation>
        <location evidence="1">Cell membrane</location>
    </subcellularLocation>
</comment>
<keyword evidence="6" id="KW-1015">Disulfide bond</keyword>
<reference evidence="13" key="1">
    <citation type="submission" date="2022-01" db="EMBL/GenBank/DDBJ databases">
        <authorList>
            <person name="King R."/>
        </authorList>
    </citation>
    <scope>NUCLEOTIDE SEQUENCE</scope>
</reference>
<evidence type="ECO:0000259" key="11">
    <source>
        <dbReference type="SMART" id="SM00408"/>
    </source>
</evidence>
<evidence type="ECO:0000256" key="4">
    <source>
        <dbReference type="ARBA" id="ARBA00022737"/>
    </source>
</evidence>
<evidence type="ECO:0000256" key="2">
    <source>
        <dbReference type="ARBA" id="ARBA00022475"/>
    </source>
</evidence>
<feature type="transmembrane region" description="Helical" evidence="9">
    <location>
        <begin position="329"/>
        <end position="348"/>
    </location>
</feature>
<accession>A0A9N9S0I6</accession>
<feature type="domain" description="Immunoglobulin subtype 2" evidence="11">
    <location>
        <begin position="34"/>
        <end position="110"/>
    </location>
</feature>
<feature type="domain" description="Immunoglobulin" evidence="12">
    <location>
        <begin position="222"/>
        <end position="311"/>
    </location>
</feature>
<feature type="signal peptide" evidence="10">
    <location>
        <begin position="1"/>
        <end position="19"/>
    </location>
</feature>
<dbReference type="PANTHER" id="PTHR12231:SF220">
    <property type="entry name" value="LACHESIN"/>
    <property type="match status" value="1"/>
</dbReference>
<dbReference type="Pfam" id="PF07679">
    <property type="entry name" value="I-set"/>
    <property type="match status" value="1"/>
</dbReference>
<dbReference type="Gene3D" id="2.60.40.10">
    <property type="entry name" value="Immunoglobulins"/>
    <property type="match status" value="3"/>
</dbReference>
<evidence type="ECO:0000256" key="1">
    <source>
        <dbReference type="ARBA" id="ARBA00004236"/>
    </source>
</evidence>
<gene>
    <name evidence="13" type="ORF">CHIRRI_LOCUS10470</name>
</gene>
<dbReference type="OrthoDB" id="10010359at2759"/>
<keyword evidence="3 10" id="KW-0732">Signal</keyword>
<evidence type="ECO:0000256" key="6">
    <source>
        <dbReference type="ARBA" id="ARBA00023157"/>
    </source>
</evidence>
<keyword evidence="2" id="KW-1003">Cell membrane</keyword>
<reference evidence="13" key="2">
    <citation type="submission" date="2022-10" db="EMBL/GenBank/DDBJ databases">
        <authorList>
            <consortium name="ENA_rothamsted_submissions"/>
            <consortium name="culmorum"/>
            <person name="King R."/>
        </authorList>
    </citation>
    <scope>NUCLEOTIDE SEQUENCE</scope>
</reference>
<keyword evidence="4" id="KW-0677">Repeat</keyword>
<sequence>MDYKILILCVTLCANLCTAEEATISYISPPQTKNPDESVTFNCTVSKPKDAIVVWMKDTKTLTLDTLLAFRDPRLSIVYDEAASTYSLRIQNLTTQDTGKYRCQINLDLSTTVGKEIDLQVTRPPVILDSTETNFRVKEGEAVTLSCSADGFPRPEITWRRNNEELMPTRGFNYKGANLTILQVKKEDRGHYVCEASNGIGNKVSKLVLLEVSFGPVLSAKRPKIGQKEGYEAKMTCISTSYPPASISFLHKGKELNNNEHYQIEYLSSVNEITEAILTLKEVKKHHYGEYECKAKNALGDAKTTLELFEQELPNEIFSSLRQSSGHRFIGFHHIYAAICTIIYFRIFN</sequence>
<evidence type="ECO:0000256" key="8">
    <source>
        <dbReference type="ARBA" id="ARBA00023319"/>
    </source>
</evidence>
<keyword evidence="14" id="KW-1185">Reference proteome</keyword>
<organism evidence="13 14">
    <name type="scientific">Chironomus riparius</name>
    <dbReference type="NCBI Taxonomy" id="315576"/>
    <lineage>
        <taxon>Eukaryota</taxon>
        <taxon>Metazoa</taxon>
        <taxon>Ecdysozoa</taxon>
        <taxon>Arthropoda</taxon>
        <taxon>Hexapoda</taxon>
        <taxon>Insecta</taxon>
        <taxon>Pterygota</taxon>
        <taxon>Neoptera</taxon>
        <taxon>Endopterygota</taxon>
        <taxon>Diptera</taxon>
        <taxon>Nematocera</taxon>
        <taxon>Chironomoidea</taxon>
        <taxon>Chironomidae</taxon>
        <taxon>Chironominae</taxon>
        <taxon>Chironomus</taxon>
    </lineage>
</organism>
<evidence type="ECO:0000259" key="12">
    <source>
        <dbReference type="SMART" id="SM00409"/>
    </source>
</evidence>
<keyword evidence="9" id="KW-0812">Transmembrane</keyword>
<evidence type="ECO:0000256" key="10">
    <source>
        <dbReference type="SAM" id="SignalP"/>
    </source>
</evidence>
<feature type="domain" description="Immunoglobulin subtype 2" evidence="11">
    <location>
        <begin position="228"/>
        <end position="300"/>
    </location>
</feature>
<evidence type="ECO:0000256" key="5">
    <source>
        <dbReference type="ARBA" id="ARBA00023136"/>
    </source>
</evidence>
<evidence type="ECO:0000256" key="3">
    <source>
        <dbReference type="ARBA" id="ARBA00022729"/>
    </source>
</evidence>
<dbReference type="InterPro" id="IPR051170">
    <property type="entry name" value="Neural/epithelial_adhesion"/>
</dbReference>
<dbReference type="EMBL" id="OU895879">
    <property type="protein sequence ID" value="CAG9807624.1"/>
    <property type="molecule type" value="Genomic_DNA"/>
</dbReference>
<dbReference type="PIRSF" id="PIRSF000615">
    <property type="entry name" value="TyrPK_CSF1-R"/>
    <property type="match status" value="1"/>
</dbReference>
<evidence type="ECO:0000256" key="9">
    <source>
        <dbReference type="SAM" id="Phobius"/>
    </source>
</evidence>
<dbReference type="PANTHER" id="PTHR12231">
    <property type="entry name" value="CTX-RELATED TYPE I TRANSMEMBRANE PROTEIN"/>
    <property type="match status" value="1"/>
</dbReference>
<evidence type="ECO:0000313" key="14">
    <source>
        <dbReference type="Proteomes" id="UP001153620"/>
    </source>
</evidence>
<name>A0A9N9S0I6_9DIPT</name>
<dbReference type="InterPro" id="IPR036179">
    <property type="entry name" value="Ig-like_dom_sf"/>
</dbReference>
<feature type="domain" description="Immunoglobulin" evidence="12">
    <location>
        <begin position="132"/>
        <end position="213"/>
    </location>
</feature>
<feature type="domain" description="Immunoglobulin subtype 2" evidence="11">
    <location>
        <begin position="138"/>
        <end position="201"/>
    </location>
</feature>
<keyword evidence="7" id="KW-0325">Glycoprotein</keyword>